<evidence type="ECO:0000313" key="2">
    <source>
        <dbReference type="Proteomes" id="UP000012317"/>
    </source>
</evidence>
<dbReference type="eggNOG" id="ENOG5033N9A">
    <property type="taxonomic scope" value="Bacteria"/>
</dbReference>
<dbReference type="AlphaFoldDB" id="N1WQ39"/>
<name>N1WQ39_9FLAO</name>
<comment type="caution">
    <text evidence="1">The sequence shown here is derived from an EMBL/GenBank/DDBJ whole genome shotgun (WGS) entry which is preliminary data.</text>
</comment>
<keyword evidence="2" id="KW-1185">Reference proteome</keyword>
<accession>N1WQ39</accession>
<dbReference type="STRING" id="1189619.pgond44_08777"/>
<dbReference type="InterPro" id="IPR011250">
    <property type="entry name" value="OMP/PagP_B-barrel"/>
</dbReference>
<dbReference type="Gene3D" id="2.40.160.20">
    <property type="match status" value="1"/>
</dbReference>
<dbReference type="EMBL" id="APLF01000008">
    <property type="protein sequence ID" value="EMY81090.1"/>
    <property type="molecule type" value="Genomic_DNA"/>
</dbReference>
<reference evidence="1 2" key="1">
    <citation type="journal article" date="2014" name="Genome Biol. Evol.">
        <title>Extensive gene acquisition in the extremely psychrophilic bacterial species Psychroflexus torquis and the link to sea-ice ecosystem specialism.</title>
        <authorList>
            <person name="Feng S."/>
            <person name="Powell S.M."/>
            <person name="Wilson R."/>
            <person name="Bowman J.P."/>
        </authorList>
    </citation>
    <scope>NUCLEOTIDE SEQUENCE [LARGE SCALE GENOMIC DNA]</scope>
    <source>
        <strain evidence="1 2">ACAM 44</strain>
    </source>
</reference>
<dbReference type="SUPFAM" id="SSF56925">
    <property type="entry name" value="OMPA-like"/>
    <property type="match status" value="1"/>
</dbReference>
<dbReference type="RefSeq" id="WP_003440243.1">
    <property type="nucleotide sequence ID" value="NZ_APLF01000008.1"/>
</dbReference>
<sequence length="194" mass="21379">MKTTLLVMMFTLMGVFNGFGQSQKNDLKLTVAALPLIGSSDDFESGVNGFVIKPSAGYFITDKTSVDLNFSYATLNDLRVGNVDSYYTSYAFTPTLRNNFVNKSKLRVFAEFGVGLGTIQYDADNSNLRTSQHEALSGGISILNIGFGGNYFFNDHFGIELIIPYLNTRNITSKETNTLYSGIGPTLGFTYMIR</sequence>
<protein>
    <recommendedName>
        <fullName evidence="3">Outer membrane protein beta-barrel domain-containing protein</fullName>
    </recommendedName>
</protein>
<dbReference type="Proteomes" id="UP000012317">
    <property type="component" value="Unassembled WGS sequence"/>
</dbReference>
<gene>
    <name evidence="1" type="ORF">pgond44_08777</name>
</gene>
<evidence type="ECO:0000313" key="1">
    <source>
        <dbReference type="EMBL" id="EMY81090.1"/>
    </source>
</evidence>
<proteinExistence type="predicted"/>
<organism evidence="1 2">
    <name type="scientific">Psychroflexus gondwanensis ACAM 44</name>
    <dbReference type="NCBI Taxonomy" id="1189619"/>
    <lineage>
        <taxon>Bacteria</taxon>
        <taxon>Pseudomonadati</taxon>
        <taxon>Bacteroidota</taxon>
        <taxon>Flavobacteriia</taxon>
        <taxon>Flavobacteriales</taxon>
        <taxon>Flavobacteriaceae</taxon>
        <taxon>Psychroflexus</taxon>
    </lineage>
</organism>
<evidence type="ECO:0008006" key="3">
    <source>
        <dbReference type="Google" id="ProtNLM"/>
    </source>
</evidence>